<dbReference type="Pfam" id="PF17202">
    <property type="entry name" value="sCache_3_3"/>
    <property type="match status" value="1"/>
</dbReference>
<keyword evidence="14" id="KW-1185">Reference proteome</keyword>
<evidence type="ECO:0000259" key="11">
    <source>
        <dbReference type="PROSITE" id="PS50111"/>
    </source>
</evidence>
<gene>
    <name evidence="13" type="ORF">GU920_00530</name>
</gene>
<dbReference type="CDD" id="cd06225">
    <property type="entry name" value="HAMP"/>
    <property type="match status" value="1"/>
</dbReference>
<comment type="similarity">
    <text evidence="7">Belongs to the methyl-accepting chemotaxis (MCP) protein family.</text>
</comment>
<evidence type="ECO:0000256" key="4">
    <source>
        <dbReference type="ARBA" id="ARBA00022692"/>
    </source>
</evidence>
<evidence type="ECO:0000256" key="5">
    <source>
        <dbReference type="ARBA" id="ARBA00022989"/>
    </source>
</evidence>
<keyword evidence="8" id="KW-0807">Transducer</keyword>
<evidence type="ECO:0000256" key="6">
    <source>
        <dbReference type="ARBA" id="ARBA00023136"/>
    </source>
</evidence>
<evidence type="ECO:0000313" key="13">
    <source>
        <dbReference type="EMBL" id="NBE06013.1"/>
    </source>
</evidence>
<dbReference type="SMART" id="SM00304">
    <property type="entry name" value="HAMP"/>
    <property type="match status" value="1"/>
</dbReference>
<evidence type="ECO:0000256" key="8">
    <source>
        <dbReference type="PROSITE-ProRule" id="PRU00284"/>
    </source>
</evidence>
<dbReference type="RefSeq" id="WP_161764901.1">
    <property type="nucleotide sequence ID" value="NZ_JAAATW010000001.1"/>
</dbReference>
<evidence type="ECO:0000256" key="10">
    <source>
        <dbReference type="SAM" id="Phobius"/>
    </source>
</evidence>
<dbReference type="SUPFAM" id="SSF103190">
    <property type="entry name" value="Sensory domain-like"/>
    <property type="match status" value="1"/>
</dbReference>
<keyword evidence="2" id="KW-1003">Cell membrane</keyword>
<name>A0ABW9Y0I8_9RHOB</name>
<dbReference type="Pfam" id="PF00672">
    <property type="entry name" value="HAMP"/>
    <property type="match status" value="1"/>
</dbReference>
<dbReference type="PANTHER" id="PTHR43531">
    <property type="entry name" value="PROTEIN ICFG"/>
    <property type="match status" value="1"/>
</dbReference>
<comment type="subcellular location">
    <subcellularLocation>
        <location evidence="1">Cell membrane</location>
        <topology evidence="1">Multi-pass membrane protein</topology>
    </subcellularLocation>
</comment>
<evidence type="ECO:0000256" key="3">
    <source>
        <dbReference type="ARBA" id="ARBA00022500"/>
    </source>
</evidence>
<protein>
    <submittedName>
        <fullName evidence="13">HAMP domain-containing protein</fullName>
    </submittedName>
</protein>
<proteinExistence type="inferred from homology"/>
<dbReference type="InterPro" id="IPR004090">
    <property type="entry name" value="Chemotax_Me-accpt_rcpt"/>
</dbReference>
<feature type="transmembrane region" description="Helical" evidence="10">
    <location>
        <begin position="198"/>
        <end position="220"/>
    </location>
</feature>
<keyword evidence="6 10" id="KW-0472">Membrane</keyword>
<dbReference type="EMBL" id="JAAATW010000001">
    <property type="protein sequence ID" value="NBE06013.1"/>
    <property type="molecule type" value="Genomic_DNA"/>
</dbReference>
<dbReference type="PRINTS" id="PR00260">
    <property type="entry name" value="CHEMTRNSDUCR"/>
</dbReference>
<evidence type="ECO:0000256" key="2">
    <source>
        <dbReference type="ARBA" id="ARBA00022475"/>
    </source>
</evidence>
<dbReference type="InterPro" id="IPR003660">
    <property type="entry name" value="HAMP_dom"/>
</dbReference>
<dbReference type="InterPro" id="IPR004089">
    <property type="entry name" value="MCPsignal_dom"/>
</dbReference>
<feature type="domain" description="Methyl-accepting transducer" evidence="11">
    <location>
        <begin position="282"/>
        <end position="497"/>
    </location>
</feature>
<keyword evidence="3" id="KW-0145">Chemotaxis</keyword>
<feature type="transmembrane region" description="Helical" evidence="10">
    <location>
        <begin position="12"/>
        <end position="35"/>
    </location>
</feature>
<evidence type="ECO:0000256" key="7">
    <source>
        <dbReference type="ARBA" id="ARBA00029447"/>
    </source>
</evidence>
<dbReference type="PANTHER" id="PTHR43531:SF11">
    <property type="entry name" value="METHYL-ACCEPTING CHEMOTAXIS PROTEIN 3"/>
    <property type="match status" value="1"/>
</dbReference>
<keyword evidence="9" id="KW-0175">Coiled coil</keyword>
<feature type="coiled-coil region" evidence="9">
    <location>
        <begin position="311"/>
        <end position="338"/>
    </location>
</feature>
<dbReference type="SMART" id="SM00283">
    <property type="entry name" value="MA"/>
    <property type="match status" value="1"/>
</dbReference>
<evidence type="ECO:0000256" key="1">
    <source>
        <dbReference type="ARBA" id="ARBA00004651"/>
    </source>
</evidence>
<dbReference type="InterPro" id="IPR033463">
    <property type="entry name" value="sCache_3"/>
</dbReference>
<dbReference type="PROSITE" id="PS50885">
    <property type="entry name" value="HAMP"/>
    <property type="match status" value="1"/>
</dbReference>
<dbReference type="Gene3D" id="6.10.340.10">
    <property type="match status" value="1"/>
</dbReference>
<keyword evidence="4 10" id="KW-0812">Transmembrane</keyword>
<evidence type="ECO:0000313" key="14">
    <source>
        <dbReference type="Proteomes" id="UP001517376"/>
    </source>
</evidence>
<keyword evidence="5 10" id="KW-1133">Transmembrane helix</keyword>
<organism evidence="13 14">
    <name type="scientific">Paragemmobacter ruber</name>
    <dbReference type="NCBI Taxonomy" id="1985673"/>
    <lineage>
        <taxon>Bacteria</taxon>
        <taxon>Pseudomonadati</taxon>
        <taxon>Pseudomonadota</taxon>
        <taxon>Alphaproteobacteria</taxon>
        <taxon>Rhodobacterales</taxon>
        <taxon>Paracoccaceae</taxon>
        <taxon>Paragemmobacter</taxon>
    </lineage>
</organism>
<dbReference type="Pfam" id="PF00015">
    <property type="entry name" value="MCPsignal"/>
    <property type="match status" value="1"/>
</dbReference>
<comment type="caution">
    <text evidence="13">The sequence shown here is derived from an EMBL/GenBank/DDBJ whole genome shotgun (WGS) entry which is preliminary data.</text>
</comment>
<dbReference type="Gene3D" id="1.10.287.950">
    <property type="entry name" value="Methyl-accepting chemotaxis protein"/>
    <property type="match status" value="1"/>
</dbReference>
<dbReference type="InterPro" id="IPR051310">
    <property type="entry name" value="MCP_chemotaxis"/>
</dbReference>
<reference evidence="14" key="1">
    <citation type="submission" date="2020-01" db="EMBL/GenBank/DDBJ databases">
        <title>Sphingomonas sp. strain CSW-10.</title>
        <authorList>
            <person name="Chen W.-M."/>
        </authorList>
    </citation>
    <scope>NUCLEOTIDE SEQUENCE [LARGE SCALE GENOMIC DNA]</scope>
    <source>
        <strain evidence="14">CCP-1</strain>
    </source>
</reference>
<evidence type="ECO:0000259" key="12">
    <source>
        <dbReference type="PROSITE" id="PS50885"/>
    </source>
</evidence>
<dbReference type="InterPro" id="IPR029151">
    <property type="entry name" value="Sensor-like_sf"/>
</dbReference>
<sequence>MKLIPKLSLRTRLLAALVTTMVIVTAIVMVAVLSLKEQELRNSTAERVDAAIWALSRSLPFEAPGFATGPATEGRINALLADSSAVSIDEAVVDAVFSGLDTHVTYFAFLPETQEFIRVMTSITAADGTRAVGTPLDPTGPVMPVLMRGEVFVGDATILGQPFITRYEPVFDAQGAIVGAVFAGKSIAQIRAVFMETALWLGSVMAGLLVVATLVCLFLINRTMRPVRRLADTVNRLKDRDYDITIHPVATRDEVGELTTACIKLRDDLREGAEAAKIAAAQAAEREERRAEMDRLMLQLSRGATEQAAAAEKASASMEEMRANIRQSAENAAQTERIALMAATDAAETGAVVTDAVKSMSTIAEKIGIIREIARQTDLLALNAAVEAARAGQHGQGFAVVAAEVRKLAERSQQAAVEIGQLSGSTLQVSRKAGEKLNALVPAIQETANLVQAISLASSEQSIGIEQINEAIRDLDSVIQQNASAAARLGTDANDHIAPPIRRLRAA</sequence>
<dbReference type="Proteomes" id="UP001517376">
    <property type="component" value="Unassembled WGS sequence"/>
</dbReference>
<evidence type="ECO:0000256" key="9">
    <source>
        <dbReference type="SAM" id="Coils"/>
    </source>
</evidence>
<accession>A0ABW9Y0I8</accession>
<feature type="domain" description="HAMP" evidence="12">
    <location>
        <begin position="221"/>
        <end position="274"/>
    </location>
</feature>
<dbReference type="PROSITE" id="PS50111">
    <property type="entry name" value="CHEMOTAXIS_TRANSDUC_2"/>
    <property type="match status" value="1"/>
</dbReference>
<dbReference type="SUPFAM" id="SSF58104">
    <property type="entry name" value="Methyl-accepting chemotaxis protein (MCP) signaling domain"/>
    <property type="match status" value="1"/>
</dbReference>